<dbReference type="InterPro" id="IPR001565">
    <property type="entry name" value="Synaptotagmin"/>
</dbReference>
<dbReference type="SMART" id="SM00239">
    <property type="entry name" value="C2"/>
    <property type="match status" value="2"/>
</dbReference>
<accession>A0A7J5ZG00</accession>
<protein>
    <recommendedName>
        <fullName evidence="4">C2 domain-containing protein</fullName>
    </recommendedName>
</protein>
<evidence type="ECO:0000313" key="6">
    <source>
        <dbReference type="Proteomes" id="UP000518266"/>
    </source>
</evidence>
<evidence type="ECO:0000256" key="1">
    <source>
        <dbReference type="ARBA" id="ARBA00006996"/>
    </source>
</evidence>
<dbReference type="GO" id="GO:0030276">
    <property type="term" value="F:clathrin binding"/>
    <property type="evidence" value="ECO:0007669"/>
    <property type="project" value="TreeGrafter"/>
</dbReference>
<dbReference type="GO" id="GO:0048488">
    <property type="term" value="P:synaptic vesicle endocytosis"/>
    <property type="evidence" value="ECO:0007669"/>
    <property type="project" value="TreeGrafter"/>
</dbReference>
<feature type="region of interest" description="Disordered" evidence="3">
    <location>
        <begin position="1"/>
        <end position="26"/>
    </location>
</feature>
<evidence type="ECO:0000259" key="4">
    <source>
        <dbReference type="PROSITE" id="PS50004"/>
    </source>
</evidence>
<dbReference type="GO" id="GO:0031045">
    <property type="term" value="C:dense core granule"/>
    <property type="evidence" value="ECO:0007669"/>
    <property type="project" value="TreeGrafter"/>
</dbReference>
<dbReference type="Proteomes" id="UP000518266">
    <property type="component" value="Unassembled WGS sequence"/>
</dbReference>
<dbReference type="SUPFAM" id="SSF49562">
    <property type="entry name" value="C2 domain (Calcium/lipid-binding domain, CaLB)"/>
    <property type="match status" value="2"/>
</dbReference>
<evidence type="ECO:0000313" key="5">
    <source>
        <dbReference type="EMBL" id="KAF3860745.1"/>
    </source>
</evidence>
<name>A0A7J5ZG00_DISMA</name>
<dbReference type="OrthoDB" id="67700at2759"/>
<evidence type="ECO:0000256" key="3">
    <source>
        <dbReference type="SAM" id="MobiDB-lite"/>
    </source>
</evidence>
<keyword evidence="6" id="KW-1185">Reference proteome</keyword>
<comment type="caution">
    <text evidence="5">The sequence shown here is derived from an EMBL/GenBank/DDBJ whole genome shotgun (WGS) entry which is preliminary data.</text>
</comment>
<dbReference type="PROSITE" id="PS50004">
    <property type="entry name" value="C2"/>
    <property type="match status" value="1"/>
</dbReference>
<dbReference type="GO" id="GO:0030672">
    <property type="term" value="C:synaptic vesicle membrane"/>
    <property type="evidence" value="ECO:0007669"/>
    <property type="project" value="TreeGrafter"/>
</dbReference>
<dbReference type="GO" id="GO:0048791">
    <property type="term" value="P:calcium ion-regulated exocytosis of neurotransmitter"/>
    <property type="evidence" value="ECO:0007669"/>
    <property type="project" value="TreeGrafter"/>
</dbReference>
<dbReference type="GO" id="GO:0001786">
    <property type="term" value="F:phosphatidylserine binding"/>
    <property type="evidence" value="ECO:0007669"/>
    <property type="project" value="TreeGrafter"/>
</dbReference>
<gene>
    <name evidence="5" type="ORF">F7725_001000</name>
</gene>
<dbReference type="GO" id="GO:0005544">
    <property type="term" value="F:calcium-dependent phospholipid binding"/>
    <property type="evidence" value="ECO:0007669"/>
    <property type="project" value="TreeGrafter"/>
</dbReference>
<sequence length="267" mass="29897">MPEKNQDDDDEEDDVEPGLTGDEKEEELTVGILQAADLLSMDSGGTSDPYVKVFVLPDKKKKYDTKVHKKTLNPVFNETFGFKIPFQEIGGKTLVMCVYDFDRFSKHDVIGEIKIPMNTLDLAKPIEPEKLGDICISLRYVPTAGKLTICILEAKNLKKMDNGKKLKKKKTTVKKNTLNPYYNESFSFEIPIDQMQKILAVITVLDYDKIGKNDAIGKILVGSKSTGAGLKHWSDMLANPRRPIAQWHPLQPEEEVDAALAALNAKK</sequence>
<evidence type="ECO:0000256" key="2">
    <source>
        <dbReference type="ARBA" id="ARBA00022737"/>
    </source>
</evidence>
<dbReference type="Pfam" id="PF00168">
    <property type="entry name" value="C2"/>
    <property type="match status" value="2"/>
</dbReference>
<dbReference type="PRINTS" id="PR00399">
    <property type="entry name" value="SYNAPTOTAGMN"/>
</dbReference>
<keyword evidence="2" id="KW-0677">Repeat</keyword>
<dbReference type="GO" id="GO:0000149">
    <property type="term" value="F:SNARE binding"/>
    <property type="evidence" value="ECO:0007669"/>
    <property type="project" value="TreeGrafter"/>
</dbReference>
<dbReference type="GO" id="GO:0030424">
    <property type="term" value="C:axon"/>
    <property type="evidence" value="ECO:0007669"/>
    <property type="project" value="TreeGrafter"/>
</dbReference>
<organism evidence="5 6">
    <name type="scientific">Dissostichus mawsoni</name>
    <name type="common">Antarctic cod</name>
    <dbReference type="NCBI Taxonomy" id="36200"/>
    <lineage>
        <taxon>Eukaryota</taxon>
        <taxon>Metazoa</taxon>
        <taxon>Chordata</taxon>
        <taxon>Craniata</taxon>
        <taxon>Vertebrata</taxon>
        <taxon>Euteleostomi</taxon>
        <taxon>Actinopterygii</taxon>
        <taxon>Neopterygii</taxon>
        <taxon>Teleostei</taxon>
        <taxon>Neoteleostei</taxon>
        <taxon>Acanthomorphata</taxon>
        <taxon>Eupercaria</taxon>
        <taxon>Perciformes</taxon>
        <taxon>Notothenioidei</taxon>
        <taxon>Nototheniidae</taxon>
        <taxon>Dissostichus</taxon>
    </lineage>
</organism>
<dbReference type="PANTHER" id="PTHR10024">
    <property type="entry name" value="SYNAPTOTAGMIN"/>
    <property type="match status" value="1"/>
</dbReference>
<dbReference type="PRINTS" id="PR00360">
    <property type="entry name" value="C2DOMAIN"/>
</dbReference>
<dbReference type="EMBL" id="JAAKFY010000002">
    <property type="protein sequence ID" value="KAF3860745.1"/>
    <property type="molecule type" value="Genomic_DNA"/>
</dbReference>
<dbReference type="Gene3D" id="2.60.40.150">
    <property type="entry name" value="C2 domain"/>
    <property type="match status" value="2"/>
</dbReference>
<reference evidence="5 6" key="1">
    <citation type="submission" date="2020-03" db="EMBL/GenBank/DDBJ databases">
        <title>Dissostichus mawsoni Genome sequencing and assembly.</title>
        <authorList>
            <person name="Park H."/>
        </authorList>
    </citation>
    <scope>NUCLEOTIDE SEQUENCE [LARGE SCALE GENOMIC DNA]</scope>
    <source>
        <strain evidence="5">DM0001</strain>
        <tissue evidence="5">Muscle</tissue>
    </source>
</reference>
<dbReference type="InterPro" id="IPR035892">
    <property type="entry name" value="C2_domain_sf"/>
</dbReference>
<dbReference type="GO" id="GO:0005886">
    <property type="term" value="C:plasma membrane"/>
    <property type="evidence" value="ECO:0007669"/>
    <property type="project" value="TreeGrafter"/>
</dbReference>
<dbReference type="GO" id="GO:0005509">
    <property type="term" value="F:calcium ion binding"/>
    <property type="evidence" value="ECO:0007669"/>
    <property type="project" value="TreeGrafter"/>
</dbReference>
<proteinExistence type="inferred from homology"/>
<dbReference type="InterPro" id="IPR000008">
    <property type="entry name" value="C2_dom"/>
</dbReference>
<dbReference type="FunFam" id="2.60.40.150:FF:000016">
    <property type="entry name" value="Synaptotagmin 1"/>
    <property type="match status" value="1"/>
</dbReference>
<dbReference type="AlphaFoldDB" id="A0A7J5ZG00"/>
<comment type="similarity">
    <text evidence="1">Belongs to the synaptotagmin family.</text>
</comment>
<dbReference type="PANTHER" id="PTHR10024:SF379">
    <property type="entry name" value="SYNAPTOTAGMIN"/>
    <property type="match status" value="1"/>
</dbReference>
<feature type="domain" description="C2" evidence="4">
    <location>
        <begin position="9"/>
        <end position="130"/>
    </location>
</feature>
<feature type="compositionally biased region" description="Acidic residues" evidence="3">
    <location>
        <begin position="1"/>
        <end position="16"/>
    </location>
</feature>